<feature type="transmembrane region" description="Helical" evidence="2">
    <location>
        <begin position="43"/>
        <end position="62"/>
    </location>
</feature>
<evidence type="ECO:0000313" key="4">
    <source>
        <dbReference type="Proteomes" id="UP000555552"/>
    </source>
</evidence>
<reference evidence="3 4" key="1">
    <citation type="submission" date="2020-05" db="EMBL/GenBank/DDBJ databases">
        <title>MicrobeNet Type strains.</title>
        <authorList>
            <person name="Nicholson A.C."/>
        </authorList>
    </citation>
    <scope>NUCLEOTIDE SEQUENCE [LARGE SCALE GENOMIC DNA]</scope>
    <source>
        <strain evidence="3 4">JCM 14547</strain>
    </source>
</reference>
<keyword evidence="2" id="KW-1133">Transmembrane helix</keyword>
<keyword evidence="2" id="KW-0472">Membrane</keyword>
<evidence type="ECO:0000256" key="1">
    <source>
        <dbReference type="SAM" id="MobiDB-lite"/>
    </source>
</evidence>
<feature type="transmembrane region" description="Helical" evidence="2">
    <location>
        <begin position="200"/>
        <end position="221"/>
    </location>
</feature>
<dbReference type="InterPro" id="IPR017196">
    <property type="entry name" value="ECF_substrate-spec_UCP037395"/>
</dbReference>
<dbReference type="PIRSF" id="PIRSF037395">
    <property type="entry name" value="UCP037395_ABCper"/>
    <property type="match status" value="1"/>
</dbReference>
<dbReference type="EMBL" id="JABEMA010000435">
    <property type="protein sequence ID" value="NNH24635.1"/>
    <property type="molecule type" value="Genomic_DNA"/>
</dbReference>
<keyword evidence="2" id="KW-0812">Transmembrane</keyword>
<dbReference type="Gene3D" id="1.10.1760.20">
    <property type="match status" value="1"/>
</dbReference>
<dbReference type="AlphaFoldDB" id="A0A849BST1"/>
<keyword evidence="4" id="KW-1185">Reference proteome</keyword>
<organism evidence="3 4">
    <name type="scientific">Pseudokineococcus marinus</name>
    <dbReference type="NCBI Taxonomy" id="351215"/>
    <lineage>
        <taxon>Bacteria</taxon>
        <taxon>Bacillati</taxon>
        <taxon>Actinomycetota</taxon>
        <taxon>Actinomycetes</taxon>
        <taxon>Kineosporiales</taxon>
        <taxon>Kineosporiaceae</taxon>
        <taxon>Pseudokineococcus</taxon>
    </lineage>
</organism>
<feature type="transmembrane region" description="Helical" evidence="2">
    <location>
        <begin position="74"/>
        <end position="100"/>
    </location>
</feature>
<protein>
    <submittedName>
        <fullName evidence="3">ECF transporter S component</fullName>
    </submittedName>
</protein>
<name>A0A849BST1_9ACTN</name>
<proteinExistence type="predicted"/>
<gene>
    <name evidence="3" type="ORF">HLB09_16385</name>
</gene>
<feature type="region of interest" description="Disordered" evidence="1">
    <location>
        <begin position="231"/>
        <end position="268"/>
    </location>
</feature>
<sequence>MFAWPLLVPAGAALAGSAGAPLLFALLLPLVLAVVLAELADGGIEVSALALLGVLSAVNAGLRALGAGLVGVETVFFLLVLAGRVLGPGFGFVLGCTSLLASAVLTAGVGPWLPFQMVAAGWVGLGAGLLPRRPRGRAEVALLTGYAVVAALGFGLLMNLWGWPLATAGTGASYVAGAPLGDNLGRLLLYSALTSLGWDVGRAVTTAVGVLLAGPAVLAGLRRVVRRTSFAPPADAPPADAPPVDDPAGDDPPVDDPAGGARGGRMAG</sequence>
<comment type="caution">
    <text evidence="3">The sequence shown here is derived from an EMBL/GenBank/DDBJ whole genome shotgun (WGS) entry which is preliminary data.</text>
</comment>
<feature type="transmembrane region" description="Helical" evidence="2">
    <location>
        <begin position="112"/>
        <end position="130"/>
    </location>
</feature>
<dbReference type="Proteomes" id="UP000555552">
    <property type="component" value="Unassembled WGS sequence"/>
</dbReference>
<accession>A0A849BST1</accession>
<feature type="compositionally biased region" description="Pro residues" evidence="1">
    <location>
        <begin position="234"/>
        <end position="245"/>
    </location>
</feature>
<evidence type="ECO:0000256" key="2">
    <source>
        <dbReference type="SAM" id="Phobius"/>
    </source>
</evidence>
<feature type="transmembrane region" description="Helical" evidence="2">
    <location>
        <begin position="142"/>
        <end position="163"/>
    </location>
</feature>
<evidence type="ECO:0000313" key="3">
    <source>
        <dbReference type="EMBL" id="NNH24635.1"/>
    </source>
</evidence>